<dbReference type="Proteomes" id="UP000785679">
    <property type="component" value="Unassembled WGS sequence"/>
</dbReference>
<proteinExistence type="predicted"/>
<dbReference type="AlphaFoldDB" id="A0A8J8NFH9"/>
<organism evidence="1 2">
    <name type="scientific">Halteria grandinella</name>
    <dbReference type="NCBI Taxonomy" id="5974"/>
    <lineage>
        <taxon>Eukaryota</taxon>
        <taxon>Sar</taxon>
        <taxon>Alveolata</taxon>
        <taxon>Ciliophora</taxon>
        <taxon>Intramacronucleata</taxon>
        <taxon>Spirotrichea</taxon>
        <taxon>Stichotrichia</taxon>
        <taxon>Sporadotrichida</taxon>
        <taxon>Halteriidae</taxon>
        <taxon>Halteria</taxon>
    </lineage>
</organism>
<sequence length="70" mass="8251">MGKKIYLDDREICNYFFVGIVNYFNRQTYLKNSPLSQGLLCQFSKTIQITRHNLYIGYGQSQSHVRTINI</sequence>
<accession>A0A8J8NFH9</accession>
<evidence type="ECO:0000313" key="2">
    <source>
        <dbReference type="Proteomes" id="UP000785679"/>
    </source>
</evidence>
<protein>
    <submittedName>
        <fullName evidence="1">Uncharacterized protein</fullName>
    </submittedName>
</protein>
<gene>
    <name evidence="1" type="ORF">FGO68_gene2433</name>
</gene>
<comment type="caution">
    <text evidence="1">The sequence shown here is derived from an EMBL/GenBank/DDBJ whole genome shotgun (WGS) entry which is preliminary data.</text>
</comment>
<reference evidence="1" key="1">
    <citation type="submission" date="2019-06" db="EMBL/GenBank/DDBJ databases">
        <authorList>
            <person name="Zheng W."/>
        </authorList>
    </citation>
    <scope>NUCLEOTIDE SEQUENCE</scope>
    <source>
        <strain evidence="1">QDHG01</strain>
    </source>
</reference>
<name>A0A8J8NFH9_HALGN</name>
<evidence type="ECO:0000313" key="1">
    <source>
        <dbReference type="EMBL" id="TNV73560.1"/>
    </source>
</evidence>
<keyword evidence="2" id="KW-1185">Reference proteome</keyword>
<dbReference type="EMBL" id="RRYP01018601">
    <property type="protein sequence ID" value="TNV73560.1"/>
    <property type="molecule type" value="Genomic_DNA"/>
</dbReference>